<feature type="region of interest" description="Disordered" evidence="8">
    <location>
        <begin position="1"/>
        <end position="66"/>
    </location>
</feature>
<feature type="domain" description="C2H2-type" evidence="9">
    <location>
        <begin position="788"/>
        <end position="815"/>
    </location>
</feature>
<dbReference type="PANTHER" id="PTHR24394:SF29">
    <property type="entry name" value="MYONEURIN"/>
    <property type="match status" value="1"/>
</dbReference>
<feature type="domain" description="C2H2-type" evidence="9">
    <location>
        <begin position="882"/>
        <end position="910"/>
    </location>
</feature>
<feature type="domain" description="C2H2-type" evidence="9">
    <location>
        <begin position="816"/>
        <end position="844"/>
    </location>
</feature>
<feature type="region of interest" description="Disordered" evidence="8">
    <location>
        <begin position="904"/>
        <end position="1018"/>
    </location>
</feature>
<feature type="domain" description="C2H2-type" evidence="9">
    <location>
        <begin position="616"/>
        <end position="644"/>
    </location>
</feature>
<feature type="domain" description="C2H2-type" evidence="9">
    <location>
        <begin position="654"/>
        <end position="683"/>
    </location>
</feature>
<sequence>MARLKARPHQRASKRKSQDRLLRESSRPSSSKRLRLQSPVEKRPLPSKKGKNKKGNSSLHQPEDAHLPPELRRAGLMAHIDIAEGKCFGPFNGRIVSKMKSPDKMHFLVSLVGDNQKKSHYFYAHKGEKDKCSWLSRLQSATSKREQNIVAYNSSNGVCFEAIKDIKAGEELMALFDSLKGTAKNKPAVSYITDETGNQLAVQVDLTSVCVEPFNEGDDENIDVVNMGTQGSDRGTLEGEDKTDDDNGDEEEDEEYEIDDDDDEEEEEEEEDEEEEEEEKDSMRMTPVNTTDDEHDSEANISDAEDVNWGSAQKRTRQKKRPKVNQVTTVDDEGGADTTKYCCSHCLEEFMDKDKAEEHSASRECLSKKFQCDTCTMEYKNASLLQRHKCGGKPKCHVCDEEFEELTQLQDHRNSPPTDHQPRCLKCDIQFENLNIKVRHEHTRHGPPENQEECPVCHKTYQKSYLKEHITTHSESDALKCPQCGKKFSSRSNLNKHRKKHLPGYVPSSGPPREKKYCCVEEGCEKKFHSKKALESHQRSHTGERPFHCEQCSWKFTQKTHLTRHIKSVHDKVPRSEQSTGRSNLPVRCETCNKIYVNSRVLAVHVQSVHQGLRPYKCEYCDATYTQRGHLWRHKHASHFDKDEVQKKYTSDKFPCFFDGCEQTFNSQPELVEHVQTHEGTSDKPCMCKECGATFVSSQNLSKHTRRRHTDHTGPPPKGHRCEKCDKIFFTSYQLVVHFRCHTGEKPYKCDLCGKDFVQKSGLRKHIRCKRCPMVEGRPNNPRSAKKYACEHCDKMFPGPSDLKAHVRTHTGEKPYACSVCQKGFSQPGNLTKHIRYVHNKEQRPKEKEREKKFFCSLCGKAFLCPSSLAMHCRTHSGDKPYSCEKCGQSFAQAGNLKKHFKRWHNDDAEARPRRKKGKGNKSTSGTTLPEAGTSSEVPQSEAAGAPNPSSLPPRQTGIEENAETPGDTPHVQTSQSNSTADAQVSSSTSVPGSVPSSQPSASQVGQTSCTPLNSPSNLYVTRPLNPGVTTSSAAQRIPVLFGYVAPLDTNAVQNSQPPPSTVRISGDSMHQSMLTGPLNTPPLPTQGGNPASMSAQELQQVVISRMLASESTDNPFVPLNVSGISSNQPPRPHVLLPHVHSLLNPSGVSSSSSSGGEVTVWPFSPNNNLF</sequence>
<protein>
    <recommendedName>
        <fullName evidence="9">C2H2-type domain-containing protein</fullName>
    </recommendedName>
</protein>
<feature type="region of interest" description="Disordered" evidence="8">
    <location>
        <begin position="214"/>
        <end position="331"/>
    </location>
</feature>
<feature type="compositionally biased region" description="Polar residues" evidence="8">
    <location>
        <begin position="1008"/>
        <end position="1018"/>
    </location>
</feature>
<evidence type="ECO:0000256" key="8">
    <source>
        <dbReference type="SAM" id="MobiDB-lite"/>
    </source>
</evidence>
<keyword evidence="3" id="KW-0677">Repeat</keyword>
<dbReference type="SMART" id="SM00355">
    <property type="entry name" value="ZnF_C2H2"/>
    <property type="match status" value="17"/>
</dbReference>
<feature type="domain" description="C2H2-type" evidence="9">
    <location>
        <begin position="686"/>
        <end position="717"/>
    </location>
</feature>
<evidence type="ECO:0000313" key="10">
    <source>
        <dbReference type="EMBL" id="CAH3132625.1"/>
    </source>
</evidence>
<evidence type="ECO:0000256" key="7">
    <source>
        <dbReference type="PROSITE-ProRule" id="PRU00042"/>
    </source>
</evidence>
<comment type="subcellular location">
    <subcellularLocation>
        <location evidence="1">Nucleus</location>
    </subcellularLocation>
</comment>
<feature type="domain" description="C2H2-type" evidence="9">
    <location>
        <begin position="547"/>
        <end position="570"/>
    </location>
</feature>
<dbReference type="Pfam" id="PF00096">
    <property type="entry name" value="zf-C2H2"/>
    <property type="match status" value="9"/>
</dbReference>
<evidence type="ECO:0000259" key="9">
    <source>
        <dbReference type="PROSITE" id="PS50157"/>
    </source>
</evidence>
<feature type="compositionally biased region" description="Low complexity" evidence="8">
    <location>
        <begin position="983"/>
        <end position="1007"/>
    </location>
</feature>
<dbReference type="Proteomes" id="UP001159405">
    <property type="component" value="Unassembled WGS sequence"/>
</dbReference>
<dbReference type="PROSITE" id="PS00028">
    <property type="entry name" value="ZINC_FINGER_C2H2_1"/>
    <property type="match status" value="12"/>
</dbReference>
<feature type="compositionally biased region" description="Basic residues" evidence="8">
    <location>
        <begin position="314"/>
        <end position="323"/>
    </location>
</feature>
<dbReference type="InterPro" id="IPR001214">
    <property type="entry name" value="SET_dom"/>
</dbReference>
<keyword evidence="11" id="KW-1185">Reference proteome</keyword>
<feature type="domain" description="C2H2-type" evidence="9">
    <location>
        <begin position="587"/>
        <end position="615"/>
    </location>
</feature>
<dbReference type="SUPFAM" id="SSF57667">
    <property type="entry name" value="beta-beta-alpha zinc fingers"/>
    <property type="match status" value="7"/>
</dbReference>
<keyword evidence="6" id="KW-0539">Nucleus</keyword>
<feature type="compositionally biased region" description="Basic residues" evidence="8">
    <location>
        <begin position="1"/>
        <end position="15"/>
    </location>
</feature>
<gene>
    <name evidence="10" type="ORF">PLOB_00036032</name>
</gene>
<evidence type="ECO:0000256" key="6">
    <source>
        <dbReference type="ARBA" id="ARBA00023242"/>
    </source>
</evidence>
<feature type="domain" description="C2H2-type" evidence="9">
    <location>
        <begin position="517"/>
        <end position="546"/>
    </location>
</feature>
<evidence type="ECO:0000256" key="2">
    <source>
        <dbReference type="ARBA" id="ARBA00022723"/>
    </source>
</evidence>
<keyword evidence="2" id="KW-0479">Metal-binding</keyword>
<feature type="compositionally biased region" description="Polar residues" evidence="8">
    <location>
        <begin position="971"/>
        <end position="982"/>
    </location>
</feature>
<feature type="domain" description="C2H2-type" evidence="9">
    <location>
        <begin position="854"/>
        <end position="881"/>
    </location>
</feature>
<feature type="compositionally biased region" description="Basic residues" evidence="8">
    <location>
        <begin position="45"/>
        <end position="54"/>
    </location>
</feature>
<dbReference type="InterPro" id="IPR036236">
    <property type="entry name" value="Znf_C2H2_sf"/>
</dbReference>
<dbReference type="InterPro" id="IPR013087">
    <property type="entry name" value="Znf_C2H2_type"/>
</dbReference>
<name>A0ABN8P541_9CNID</name>
<feature type="compositionally biased region" description="Acidic residues" evidence="8">
    <location>
        <begin position="241"/>
        <end position="280"/>
    </location>
</feature>
<dbReference type="InterPro" id="IPR046341">
    <property type="entry name" value="SET_dom_sf"/>
</dbReference>
<dbReference type="EMBL" id="CALNXK010000051">
    <property type="protein sequence ID" value="CAH3132625.1"/>
    <property type="molecule type" value="Genomic_DNA"/>
</dbReference>
<evidence type="ECO:0000313" key="11">
    <source>
        <dbReference type="Proteomes" id="UP001159405"/>
    </source>
</evidence>
<evidence type="ECO:0000256" key="1">
    <source>
        <dbReference type="ARBA" id="ARBA00004123"/>
    </source>
</evidence>
<keyword evidence="5" id="KW-0862">Zinc</keyword>
<feature type="compositionally biased region" description="Basic and acidic residues" evidence="8">
    <location>
        <begin position="16"/>
        <end position="26"/>
    </location>
</feature>
<dbReference type="PANTHER" id="PTHR24394">
    <property type="entry name" value="ZINC FINGER PROTEIN"/>
    <property type="match status" value="1"/>
</dbReference>
<keyword evidence="4 7" id="KW-0863">Zinc-finger</keyword>
<dbReference type="Pfam" id="PF21549">
    <property type="entry name" value="PRDM2_PR"/>
    <property type="match status" value="1"/>
</dbReference>
<feature type="domain" description="C2H2-type" evidence="9">
    <location>
        <begin position="479"/>
        <end position="501"/>
    </location>
</feature>
<dbReference type="PROSITE" id="PS50157">
    <property type="entry name" value="ZINC_FINGER_C2H2_2"/>
    <property type="match status" value="13"/>
</dbReference>
<dbReference type="Gene3D" id="3.30.160.60">
    <property type="entry name" value="Classic Zinc Finger"/>
    <property type="match status" value="11"/>
</dbReference>
<feature type="domain" description="C2H2-type" evidence="9">
    <location>
        <begin position="720"/>
        <end position="747"/>
    </location>
</feature>
<proteinExistence type="predicted"/>
<organism evidence="10 11">
    <name type="scientific">Porites lobata</name>
    <dbReference type="NCBI Taxonomy" id="104759"/>
    <lineage>
        <taxon>Eukaryota</taxon>
        <taxon>Metazoa</taxon>
        <taxon>Cnidaria</taxon>
        <taxon>Anthozoa</taxon>
        <taxon>Hexacorallia</taxon>
        <taxon>Scleractinia</taxon>
        <taxon>Fungiina</taxon>
        <taxon>Poritidae</taxon>
        <taxon>Porites</taxon>
    </lineage>
</organism>
<dbReference type="Gene3D" id="2.170.270.10">
    <property type="entry name" value="SET domain"/>
    <property type="match status" value="1"/>
</dbReference>
<accession>A0ABN8P541</accession>
<evidence type="ECO:0000256" key="3">
    <source>
        <dbReference type="ARBA" id="ARBA00022737"/>
    </source>
</evidence>
<feature type="domain" description="C2H2-type" evidence="9">
    <location>
        <begin position="748"/>
        <end position="779"/>
    </location>
</feature>
<reference evidence="10 11" key="1">
    <citation type="submission" date="2022-05" db="EMBL/GenBank/DDBJ databases">
        <authorList>
            <consortium name="Genoscope - CEA"/>
            <person name="William W."/>
        </authorList>
    </citation>
    <scope>NUCLEOTIDE SEQUENCE [LARGE SCALE GENOMIC DNA]</scope>
</reference>
<comment type="caution">
    <text evidence="10">The sequence shown here is derived from an EMBL/GenBank/DDBJ whole genome shotgun (WGS) entry which is preliminary data.</text>
</comment>
<evidence type="ECO:0000256" key="5">
    <source>
        <dbReference type="ARBA" id="ARBA00022833"/>
    </source>
</evidence>
<evidence type="ECO:0000256" key="4">
    <source>
        <dbReference type="ARBA" id="ARBA00022771"/>
    </source>
</evidence>